<gene>
    <name evidence="2" type="ORF">HHK36_033469</name>
</gene>
<comment type="caution">
    <text evidence="2">The sequence shown here is derived from an EMBL/GenBank/DDBJ whole genome shotgun (WGS) entry which is preliminary data.</text>
</comment>
<evidence type="ECO:0000313" key="2">
    <source>
        <dbReference type="EMBL" id="KAF8364560.1"/>
    </source>
</evidence>
<accession>A0A834Y994</accession>
<dbReference type="EMBL" id="JABCRI010001456">
    <property type="protein sequence ID" value="KAF8364560.1"/>
    <property type="molecule type" value="Genomic_DNA"/>
</dbReference>
<evidence type="ECO:0000313" key="3">
    <source>
        <dbReference type="Proteomes" id="UP000655225"/>
    </source>
</evidence>
<name>A0A834Y994_TETSI</name>
<organism evidence="2 3">
    <name type="scientific">Tetracentron sinense</name>
    <name type="common">Spur-leaf</name>
    <dbReference type="NCBI Taxonomy" id="13715"/>
    <lineage>
        <taxon>Eukaryota</taxon>
        <taxon>Viridiplantae</taxon>
        <taxon>Streptophyta</taxon>
        <taxon>Embryophyta</taxon>
        <taxon>Tracheophyta</taxon>
        <taxon>Spermatophyta</taxon>
        <taxon>Magnoliopsida</taxon>
        <taxon>Trochodendrales</taxon>
        <taxon>Trochodendraceae</taxon>
        <taxon>Tetracentron</taxon>
    </lineage>
</organism>
<evidence type="ECO:0000256" key="1">
    <source>
        <dbReference type="SAM" id="MobiDB-lite"/>
    </source>
</evidence>
<dbReference type="AlphaFoldDB" id="A0A834Y994"/>
<protein>
    <submittedName>
        <fullName evidence="2">Uncharacterized protein</fullName>
    </submittedName>
</protein>
<sequence length="144" mass="15978">MALIQCLPLDRITEAKGKCVARCLIVCNAYIRPVPLPQSSASPSPSPSHENSKGKSSGVLSEIHQIIFHFSFDQPKVVANCSPLDMFSNLCKLQSQMTEIMIEGAVGIANSMSIRRNLDRQSLSPKGTRCRWSTLPWNSRSLYR</sequence>
<reference evidence="2 3" key="1">
    <citation type="submission" date="2020-04" db="EMBL/GenBank/DDBJ databases">
        <title>Plant Genome Project.</title>
        <authorList>
            <person name="Zhang R.-G."/>
        </authorList>
    </citation>
    <scope>NUCLEOTIDE SEQUENCE [LARGE SCALE GENOMIC DNA]</scope>
    <source>
        <strain evidence="2">YNK0</strain>
        <tissue evidence="2">Leaf</tissue>
    </source>
</reference>
<proteinExistence type="predicted"/>
<keyword evidence="3" id="KW-1185">Reference proteome</keyword>
<dbReference type="Proteomes" id="UP000655225">
    <property type="component" value="Unassembled WGS sequence"/>
</dbReference>
<feature type="region of interest" description="Disordered" evidence="1">
    <location>
        <begin position="37"/>
        <end position="57"/>
    </location>
</feature>